<keyword evidence="3" id="KW-1185">Reference proteome</keyword>
<evidence type="ECO:0000259" key="1">
    <source>
        <dbReference type="Pfam" id="PF12697"/>
    </source>
</evidence>
<evidence type="ECO:0000313" key="3">
    <source>
        <dbReference type="Proteomes" id="UP001610432"/>
    </source>
</evidence>
<reference evidence="2 3" key="1">
    <citation type="submission" date="2024-07" db="EMBL/GenBank/DDBJ databases">
        <title>Section-level genome sequencing and comparative genomics of Aspergillus sections Usti and Cavernicolus.</title>
        <authorList>
            <consortium name="Lawrence Berkeley National Laboratory"/>
            <person name="Nybo J.L."/>
            <person name="Vesth T.C."/>
            <person name="Theobald S."/>
            <person name="Frisvad J.C."/>
            <person name="Larsen T.O."/>
            <person name="Kjaerboelling I."/>
            <person name="Rothschild-Mancinelli K."/>
            <person name="Lyhne E.K."/>
            <person name="Kogle M.E."/>
            <person name="Barry K."/>
            <person name="Clum A."/>
            <person name="Na H."/>
            <person name="Ledsgaard L."/>
            <person name="Lin J."/>
            <person name="Lipzen A."/>
            <person name="Kuo A."/>
            <person name="Riley R."/>
            <person name="Mondo S."/>
            <person name="Labutti K."/>
            <person name="Haridas S."/>
            <person name="Pangalinan J."/>
            <person name="Salamov A.A."/>
            <person name="Simmons B.A."/>
            <person name="Magnuson J.K."/>
            <person name="Chen J."/>
            <person name="Drula E."/>
            <person name="Henrissat B."/>
            <person name="Wiebenga A."/>
            <person name="Lubbers R.J."/>
            <person name="Gomes A.C."/>
            <person name="Macurrencykelacurrency M.R."/>
            <person name="Stajich J."/>
            <person name="Grigoriev I.V."/>
            <person name="Mortensen U.H."/>
            <person name="De Vries R.P."/>
            <person name="Baker S.E."/>
            <person name="Andersen M.R."/>
        </authorList>
    </citation>
    <scope>NUCLEOTIDE SEQUENCE [LARGE SCALE GENOMIC DNA]</scope>
    <source>
        <strain evidence="2 3">CBS 449.75</strain>
    </source>
</reference>
<evidence type="ECO:0000313" key="2">
    <source>
        <dbReference type="EMBL" id="KAL2869730.1"/>
    </source>
</evidence>
<proteinExistence type="predicted"/>
<feature type="domain" description="AB hydrolase-1" evidence="1">
    <location>
        <begin position="6"/>
        <end position="226"/>
    </location>
</feature>
<dbReference type="Pfam" id="PF12697">
    <property type="entry name" value="Abhydrolase_6"/>
    <property type="match status" value="1"/>
</dbReference>
<sequence>MTLPTIILVHGAWHTPANYQSYISALQAQGFMVHCPLLPSSDKSLPSTSSLRDDVKVVRELVSSLTAAGERILMIMHSYGGAVGTDAVEGLAYPRPSANGNQRPGGVIHLLYLCAFILQPGAAIWDIVQEAGFDKVFDQYVHTAEDGSIFPLDPGLVFFGGDDSVEKETIDEALKTLVRFPRESLTTPTATAGVAWRDIPTTYVLTQKDYSMPRTYQDIMLAKVKSEGVDLRTKDFDTCHSIFISREQEMVQLAIEAASDQRNVS</sequence>
<comment type="caution">
    <text evidence="2">The sequence shown here is derived from an EMBL/GenBank/DDBJ whole genome shotgun (WGS) entry which is preliminary data.</text>
</comment>
<dbReference type="EMBL" id="JBFXLQ010000008">
    <property type="protein sequence ID" value="KAL2869730.1"/>
    <property type="molecule type" value="Genomic_DNA"/>
</dbReference>
<dbReference type="PANTHER" id="PTHR37017">
    <property type="entry name" value="AB HYDROLASE-1 DOMAIN-CONTAINING PROTEIN-RELATED"/>
    <property type="match status" value="1"/>
</dbReference>
<gene>
    <name evidence="2" type="ORF">BJX67DRAFT_346883</name>
</gene>
<dbReference type="GeneID" id="98143532"/>
<dbReference type="SUPFAM" id="SSF53474">
    <property type="entry name" value="alpha/beta-Hydrolases"/>
    <property type="match status" value="1"/>
</dbReference>
<accession>A0ABR4LZ02</accession>
<dbReference type="RefSeq" id="XP_070888709.1">
    <property type="nucleotide sequence ID" value="XM_071028460.1"/>
</dbReference>
<protein>
    <submittedName>
        <fullName evidence="2">Alpha/beta hydrolase fold-1</fullName>
    </submittedName>
</protein>
<name>A0ABR4LZ02_9EURO</name>
<dbReference type="InterPro" id="IPR052897">
    <property type="entry name" value="Sec-Metab_Biosynth_Hydrolase"/>
</dbReference>
<dbReference type="PANTHER" id="PTHR37017:SF10">
    <property type="entry name" value="AB HYDROLASE-1 DOMAIN-CONTAINING PROTEIN"/>
    <property type="match status" value="1"/>
</dbReference>
<dbReference type="Proteomes" id="UP001610432">
    <property type="component" value="Unassembled WGS sequence"/>
</dbReference>
<dbReference type="Gene3D" id="3.40.50.1820">
    <property type="entry name" value="alpha/beta hydrolase"/>
    <property type="match status" value="1"/>
</dbReference>
<dbReference type="InterPro" id="IPR029058">
    <property type="entry name" value="AB_hydrolase_fold"/>
</dbReference>
<dbReference type="GO" id="GO:0016787">
    <property type="term" value="F:hydrolase activity"/>
    <property type="evidence" value="ECO:0007669"/>
    <property type="project" value="UniProtKB-KW"/>
</dbReference>
<dbReference type="InterPro" id="IPR000073">
    <property type="entry name" value="AB_hydrolase_1"/>
</dbReference>
<keyword evidence="2" id="KW-0378">Hydrolase</keyword>
<organism evidence="2 3">
    <name type="scientific">Aspergillus lucknowensis</name>
    <dbReference type="NCBI Taxonomy" id="176173"/>
    <lineage>
        <taxon>Eukaryota</taxon>
        <taxon>Fungi</taxon>
        <taxon>Dikarya</taxon>
        <taxon>Ascomycota</taxon>
        <taxon>Pezizomycotina</taxon>
        <taxon>Eurotiomycetes</taxon>
        <taxon>Eurotiomycetidae</taxon>
        <taxon>Eurotiales</taxon>
        <taxon>Aspergillaceae</taxon>
        <taxon>Aspergillus</taxon>
        <taxon>Aspergillus subgen. Nidulantes</taxon>
    </lineage>
</organism>